<dbReference type="GO" id="GO:0046872">
    <property type="term" value="F:metal ion binding"/>
    <property type="evidence" value="ECO:0007669"/>
    <property type="project" value="UniProtKB-KW"/>
</dbReference>
<dbReference type="OrthoDB" id="9804482at2"/>
<proteinExistence type="predicted"/>
<dbReference type="PANTHER" id="PTHR30471:SF3">
    <property type="entry name" value="UPF0758 PROTEIN YEES-RELATED"/>
    <property type="match status" value="1"/>
</dbReference>
<dbReference type="AlphaFoldDB" id="A0A167HRJ8"/>
<accession>A0A167HRJ8</accession>
<gene>
    <name evidence="7" type="ORF">LPB072_11310</name>
    <name evidence="8" type="ORF">LPB72_09930</name>
</gene>
<dbReference type="Proteomes" id="UP000185657">
    <property type="component" value="Unassembled WGS sequence"/>
</dbReference>
<protein>
    <recommendedName>
        <fullName evidence="6">MPN domain-containing protein</fullName>
    </recommendedName>
</protein>
<dbReference type="GO" id="GO:0008237">
    <property type="term" value="F:metallopeptidase activity"/>
    <property type="evidence" value="ECO:0007669"/>
    <property type="project" value="UniProtKB-KW"/>
</dbReference>
<dbReference type="KEGG" id="hyl:LPB072_11310"/>
<evidence type="ECO:0000256" key="1">
    <source>
        <dbReference type="ARBA" id="ARBA00022670"/>
    </source>
</evidence>
<dbReference type="Proteomes" id="UP000185680">
    <property type="component" value="Chromosome"/>
</dbReference>
<feature type="domain" description="MPN" evidence="6">
    <location>
        <begin position="77"/>
        <end position="199"/>
    </location>
</feature>
<name>A0A167HRJ8_9BURK</name>
<reference evidence="8 9" key="1">
    <citation type="submission" date="2016-02" db="EMBL/GenBank/DDBJ databases">
        <title>Draft genome sequence of Hydrogenophaga sp. LPB0072.</title>
        <authorList>
            <person name="Shin S.-K."/>
            <person name="Yi H."/>
        </authorList>
    </citation>
    <scope>NUCLEOTIDE SEQUENCE [LARGE SCALE GENOMIC DNA]</scope>
    <source>
        <strain evidence="8 9">LPB0072</strain>
    </source>
</reference>
<dbReference type="InterPro" id="IPR020891">
    <property type="entry name" value="UPF0758_CS"/>
</dbReference>
<keyword evidence="2" id="KW-0479">Metal-binding</keyword>
<keyword evidence="1" id="KW-0645">Protease</keyword>
<evidence type="ECO:0000256" key="4">
    <source>
        <dbReference type="ARBA" id="ARBA00022833"/>
    </source>
</evidence>
<keyword evidence="5" id="KW-0482">Metalloprotease</keyword>
<dbReference type="PANTHER" id="PTHR30471">
    <property type="entry name" value="DNA REPAIR PROTEIN RADC"/>
    <property type="match status" value="1"/>
</dbReference>
<dbReference type="Gene3D" id="3.40.140.10">
    <property type="entry name" value="Cytidine Deaminase, domain 2"/>
    <property type="match status" value="1"/>
</dbReference>
<dbReference type="RefSeq" id="WP_066089628.1">
    <property type="nucleotide sequence ID" value="NZ_CP017476.1"/>
</dbReference>
<evidence type="ECO:0000313" key="8">
    <source>
        <dbReference type="EMBL" id="OAD41637.1"/>
    </source>
</evidence>
<dbReference type="InterPro" id="IPR025657">
    <property type="entry name" value="RadC_JAB"/>
</dbReference>
<dbReference type="PROSITE" id="PS50249">
    <property type="entry name" value="MPN"/>
    <property type="match status" value="1"/>
</dbReference>
<dbReference type="InterPro" id="IPR037518">
    <property type="entry name" value="MPN"/>
</dbReference>
<dbReference type="CDD" id="cd08071">
    <property type="entry name" value="MPN_DUF2466"/>
    <property type="match status" value="1"/>
</dbReference>
<evidence type="ECO:0000313" key="9">
    <source>
        <dbReference type="Proteomes" id="UP000185657"/>
    </source>
</evidence>
<organism evidence="7 10">
    <name type="scientific">Hydrogenophaga crassostreae</name>
    <dbReference type="NCBI Taxonomy" id="1763535"/>
    <lineage>
        <taxon>Bacteria</taxon>
        <taxon>Pseudomonadati</taxon>
        <taxon>Pseudomonadota</taxon>
        <taxon>Betaproteobacteria</taxon>
        <taxon>Burkholderiales</taxon>
        <taxon>Comamonadaceae</taxon>
        <taxon>Hydrogenophaga</taxon>
    </lineage>
</organism>
<dbReference type="EMBL" id="CP017476">
    <property type="protein sequence ID" value="AOW13353.1"/>
    <property type="molecule type" value="Genomic_DNA"/>
</dbReference>
<dbReference type="STRING" id="1763535.LPB072_11310"/>
<sequence length="199" mass="21830">MASVIELKELQRLPDRDLLQHVLGEGVLERITSLAQAFGLQLGDEANAADVGGNYRLLCARELLCRAMHESMQGRQAFNNPSAVQEFLRLKIGGLSYETFWVLFLDSQVRLIKAEEMFRGTLTQTSVYPREIIKRALQLNAGAVIFGHNHPSGNCQPSRADENLTSTLKAGLALVDIRVLDHIIVGDASNASMAAMGLV</sequence>
<keyword evidence="3" id="KW-0378">Hydrolase</keyword>
<evidence type="ECO:0000313" key="7">
    <source>
        <dbReference type="EMBL" id="AOW13353.1"/>
    </source>
</evidence>
<evidence type="ECO:0000256" key="3">
    <source>
        <dbReference type="ARBA" id="ARBA00022801"/>
    </source>
</evidence>
<keyword evidence="4" id="KW-0862">Zinc</keyword>
<dbReference type="GO" id="GO:0006508">
    <property type="term" value="P:proteolysis"/>
    <property type="evidence" value="ECO:0007669"/>
    <property type="project" value="UniProtKB-KW"/>
</dbReference>
<dbReference type="NCBIfam" id="TIGR00608">
    <property type="entry name" value="radc"/>
    <property type="match status" value="1"/>
</dbReference>
<evidence type="ECO:0000256" key="5">
    <source>
        <dbReference type="ARBA" id="ARBA00023049"/>
    </source>
</evidence>
<dbReference type="EMBL" id="LVWD01000013">
    <property type="protein sequence ID" value="OAD41637.1"/>
    <property type="molecule type" value="Genomic_DNA"/>
</dbReference>
<dbReference type="Pfam" id="PF04002">
    <property type="entry name" value="RadC"/>
    <property type="match status" value="1"/>
</dbReference>
<evidence type="ECO:0000313" key="10">
    <source>
        <dbReference type="Proteomes" id="UP000185680"/>
    </source>
</evidence>
<dbReference type="PROSITE" id="PS01302">
    <property type="entry name" value="UPF0758"/>
    <property type="match status" value="1"/>
</dbReference>
<evidence type="ECO:0000256" key="2">
    <source>
        <dbReference type="ARBA" id="ARBA00022723"/>
    </source>
</evidence>
<reference evidence="7 10" key="2">
    <citation type="submission" date="2016-10" db="EMBL/GenBank/DDBJ databases">
        <title>Hydorgenophaga sp. LPB0072 isolated from gastropod.</title>
        <authorList>
            <person name="Kim E."/>
            <person name="Yi H."/>
        </authorList>
    </citation>
    <scope>NUCLEOTIDE SEQUENCE [LARGE SCALE GENOMIC DNA]</scope>
    <source>
        <strain evidence="7 10">LPB0072</strain>
    </source>
</reference>
<evidence type="ECO:0000259" key="6">
    <source>
        <dbReference type="PROSITE" id="PS50249"/>
    </source>
</evidence>
<dbReference type="InterPro" id="IPR001405">
    <property type="entry name" value="UPF0758"/>
</dbReference>
<keyword evidence="9" id="KW-1185">Reference proteome</keyword>